<feature type="domain" description="NF-X1-type" evidence="6">
    <location>
        <begin position="1694"/>
        <end position="1711"/>
    </location>
</feature>
<feature type="compositionally biased region" description="Basic and acidic residues" evidence="5">
    <location>
        <begin position="54"/>
        <end position="66"/>
    </location>
</feature>
<keyword evidence="1" id="KW-0479">Metal-binding</keyword>
<evidence type="ECO:0000256" key="1">
    <source>
        <dbReference type="ARBA" id="ARBA00022723"/>
    </source>
</evidence>
<dbReference type="OrthoDB" id="2423195at2759"/>
<dbReference type="InterPro" id="IPR000967">
    <property type="entry name" value="Znf_NFX1"/>
</dbReference>
<dbReference type="InterPro" id="IPR041679">
    <property type="entry name" value="DNA2/NAM7-like_C"/>
</dbReference>
<dbReference type="InterPro" id="IPR027417">
    <property type="entry name" value="P-loop_NTPase"/>
</dbReference>
<evidence type="ECO:0000256" key="5">
    <source>
        <dbReference type="SAM" id="MobiDB-lite"/>
    </source>
</evidence>
<keyword evidence="2" id="KW-0677">Repeat</keyword>
<dbReference type="InterPro" id="IPR057373">
    <property type="entry name" value="ZNFX1"/>
</dbReference>
<dbReference type="GO" id="GO:0004386">
    <property type="term" value="F:helicase activity"/>
    <property type="evidence" value="ECO:0007669"/>
    <property type="project" value="InterPro"/>
</dbReference>
<dbReference type="InterPro" id="IPR047187">
    <property type="entry name" value="SF1_C_Upf1"/>
</dbReference>
<name>A0A9Q1HEF1_HOLLE</name>
<keyword evidence="8" id="KW-1185">Reference proteome</keyword>
<dbReference type="CDD" id="cd18808">
    <property type="entry name" value="SF1_C_Upf1"/>
    <property type="match status" value="1"/>
</dbReference>
<evidence type="ECO:0000313" key="8">
    <source>
        <dbReference type="Proteomes" id="UP001152320"/>
    </source>
</evidence>
<dbReference type="EMBL" id="JAIZAY010000005">
    <property type="protein sequence ID" value="KAJ8042133.1"/>
    <property type="molecule type" value="Genomic_DNA"/>
</dbReference>
<evidence type="ECO:0000256" key="2">
    <source>
        <dbReference type="ARBA" id="ARBA00022737"/>
    </source>
</evidence>
<accession>A0A9Q1HEF1</accession>
<dbReference type="InterPro" id="IPR045055">
    <property type="entry name" value="DNA2/NAM7-like"/>
</dbReference>
<dbReference type="GO" id="GO:0031380">
    <property type="term" value="C:nuclear RNA-directed RNA polymerase complex"/>
    <property type="evidence" value="ECO:0007669"/>
    <property type="project" value="TreeGrafter"/>
</dbReference>
<dbReference type="Gene3D" id="3.40.50.300">
    <property type="entry name" value="P-loop containing nucleotide triphosphate hydrolases"/>
    <property type="match status" value="3"/>
</dbReference>
<sequence>MNQQRRGRPPQRGGGGRGGRGGRGGGGGRGRGGPGNRGRERGRQNAGRNQDFYNGRDHQDRERNEDGGNNNRPNRVHRGGGNSRQAQTENRAERRIPPLGYKTLEEIAGLNPNEALHKLASYKKGFEALLRESEIRFDLMIQLTTALAKACFCRTSSETLYDLVATLQAENFITTHLAKHIRDWPHMISLKNSYKDIIPNLLALDLSILSSLLSKLPSSFNDVGIILLCLDSSIDKCLNEGVVFSEEILTKIDEFKDFHTAIENQEYERQRNGRREYLSKEDQDGPPPEDDFREYPIFPMTEELKDAYRPSLRRNIVNRGYDNVDHYLDIQFRLLREDFVSPLRQGISEYRSYLQTKEGKQQMRLQDVYVYYDVQVLEAKPFDDGILHVTRFNVDHLKRVKWERSKRLIYGSLVCLSSDDFETVMFAVVANRKAEMLKEGLIELKFDQIDDFLPTLFSRTFTMVESSAYFEAYRHVLKRLQDTNENNFPLERYIVNAEPRIELPSYLRRSPFASYDLSPVARSQRVINVLVTRSRSWPPLFDFDLDSSQYDAFKAALTEELCLIQGPPGTGKTYIGLKIVETLLRNRQVWSPDNDQSPILLICFTNHALDQFLEGILSFLPEGIVRIGGRSSSEKLKEFNLNELRRNRSKSKQRPKHQYIQVKQIRDKMIQLVKEMQATQKATKAANSKILKEKKLMDVMTRAQYVSLLTGFHTEETPNLKTGEYIAYWLGAVVGGPEVEEQLGDDDVDEPMHPDVAPPLVIKPNNRSGVRRRRGRQNILEGQPLKEYITKNLAVIEEIIQDEIIEANNVWGLNLVDRWRLYRHWVVNHRENLQRLLRAANRSILEDNILRPYIKLEQWKSLTENRNPVLRVQRGQFISLFLGVLDGDPDDLTQRSGLIANFNDIADENGAIVMMREYMRTHEEVCRLNVARAMLVYVAKGLAQFGPMNKFEAQRIDNVYELPYQNRWRLYKYWVSLYCRQLQQRLNVSQTNLLREGTLRPQMTDAQNTSLNDQSQDENIGNVDRGQLISLWLGAYSGVPITTVQEVIEALPQEDGDIDILGEAELMNEERYIEGGNDDEINEALENLEEYDEDDEDDGVDIVGGPVPGTEEGWMIAGRDRRSIRKYVNKNLRKVDRMPEERAIRVTNLWELQMPRRWDLYRYWVHLFKQKLQGALLPLQEEYERQIRLLKEVREEENVDIIKNATIIALTTTGAAKHHHLIQRVHPKVVIVEEAAEVLEAHIVTSLTEKCQHLILIGDHQQLRPSPTVYELSTRYHLDVSLFERLINNKFPRHRLNLQHRMRPEISQLLKLHEKFYPDLEDDESVLYFDNIQGIEKNVYFLDHTYTESSQNDDRSRSNEFEAEFLTSLCRYFLQQGYRPEQITILTAYTGQLWNFKALMPKSIFGNVRVCPVDRFQGEENDIILLSLVRSNERGSIGFLSIANRVCVALSRAKKGLYCVGNFSLLSGQNDLWKVITTTLRSKGLLGKSMKLKCHNHPEVVTEVRVAQDFKAVPEGGCKKPCETRLDCGHVCPLICHPRNTEHIDIKCTKKCTRPICELNHRCTRFCYQECLSKCNQLIRKQLDCGHNQEIKCHEQNSTEIHCREPCDKVLECGHRCKNKCGEGCTSYCRVKVRKKFQCGHEVPTDCGNNEEKCPEPCNSILKCDHPCQGTCGGCKKGRLHVACNMPCGKTLICGHSCTSVCSTYCPPCEKKCENRCIHSKCIKKCGQLCTPCQEPCEWTCAHKTCAQPCGQPCTRNPCDEPCQKTIIKCGHHCIGICGEKCPNKCRICQVDEVTEILFGNEDDEDARICTT</sequence>
<keyword evidence="3" id="KW-0863">Zinc-finger</keyword>
<keyword evidence="4" id="KW-0862">Zinc</keyword>
<evidence type="ECO:0000313" key="7">
    <source>
        <dbReference type="EMBL" id="KAJ8042133.1"/>
    </source>
</evidence>
<evidence type="ECO:0000256" key="3">
    <source>
        <dbReference type="ARBA" id="ARBA00022771"/>
    </source>
</evidence>
<dbReference type="Proteomes" id="UP001152320">
    <property type="component" value="Chromosome 5"/>
</dbReference>
<dbReference type="Pfam" id="PF13086">
    <property type="entry name" value="AAA_11"/>
    <property type="match status" value="2"/>
</dbReference>
<feature type="region of interest" description="Disordered" evidence="5">
    <location>
        <begin position="1"/>
        <end position="97"/>
    </location>
</feature>
<dbReference type="CDD" id="cd06008">
    <property type="entry name" value="NF-X1-zinc-finger"/>
    <property type="match status" value="2"/>
</dbReference>
<organism evidence="7 8">
    <name type="scientific">Holothuria leucospilota</name>
    <name type="common">Black long sea cucumber</name>
    <name type="synonym">Mertensiothuria leucospilota</name>
    <dbReference type="NCBI Taxonomy" id="206669"/>
    <lineage>
        <taxon>Eukaryota</taxon>
        <taxon>Metazoa</taxon>
        <taxon>Echinodermata</taxon>
        <taxon>Eleutherozoa</taxon>
        <taxon>Echinozoa</taxon>
        <taxon>Holothuroidea</taxon>
        <taxon>Aspidochirotacea</taxon>
        <taxon>Aspidochirotida</taxon>
        <taxon>Holothuriidae</taxon>
        <taxon>Holothuria</taxon>
    </lineage>
</organism>
<protein>
    <submittedName>
        <fullName evidence="7">NFX1-type zinc finger-containing protein 1</fullName>
    </submittedName>
</protein>
<dbReference type="SUPFAM" id="SSF52540">
    <property type="entry name" value="P-loop containing nucleoside triphosphate hydrolases"/>
    <property type="match status" value="1"/>
</dbReference>
<gene>
    <name evidence="7" type="ORF">HOLleu_13122</name>
</gene>
<dbReference type="CDD" id="cd17936">
    <property type="entry name" value="EEXXEc_NFX1"/>
    <property type="match status" value="1"/>
</dbReference>
<dbReference type="InterPro" id="IPR041677">
    <property type="entry name" value="DNA2/NAM7_AAA_11"/>
</dbReference>
<feature type="compositionally biased region" description="Gly residues" evidence="5">
    <location>
        <begin position="12"/>
        <end position="36"/>
    </location>
</feature>
<dbReference type="PANTHER" id="PTHR10887">
    <property type="entry name" value="DNA2/NAM7 HELICASE FAMILY"/>
    <property type="match status" value="1"/>
</dbReference>
<feature type="domain" description="NF-X1-type" evidence="6">
    <location>
        <begin position="1528"/>
        <end position="1550"/>
    </location>
</feature>
<feature type="domain" description="NF-X1-type" evidence="6">
    <location>
        <begin position="1585"/>
        <end position="1609"/>
    </location>
</feature>
<feature type="region of interest" description="Disordered" evidence="5">
    <location>
        <begin position="269"/>
        <end position="290"/>
    </location>
</feature>
<dbReference type="Pfam" id="PF13087">
    <property type="entry name" value="AAA_12"/>
    <property type="match status" value="1"/>
</dbReference>
<dbReference type="GO" id="GO:0008270">
    <property type="term" value="F:zinc ion binding"/>
    <property type="evidence" value="ECO:0007669"/>
    <property type="project" value="UniProtKB-KW"/>
</dbReference>
<dbReference type="GO" id="GO:0031048">
    <property type="term" value="P:regulatory ncRNA-mediated heterochromatin formation"/>
    <property type="evidence" value="ECO:0007669"/>
    <property type="project" value="TreeGrafter"/>
</dbReference>
<feature type="compositionally biased region" description="Basic and acidic residues" evidence="5">
    <location>
        <begin position="269"/>
        <end position="283"/>
    </location>
</feature>
<reference evidence="7" key="1">
    <citation type="submission" date="2021-10" db="EMBL/GenBank/DDBJ databases">
        <title>Tropical sea cucumber genome reveals ecological adaptation and Cuvierian tubules defense mechanism.</title>
        <authorList>
            <person name="Chen T."/>
        </authorList>
    </citation>
    <scope>NUCLEOTIDE SEQUENCE</scope>
    <source>
        <strain evidence="7">Nanhai2018</strain>
        <tissue evidence="7">Muscle</tissue>
    </source>
</reference>
<comment type="caution">
    <text evidence="7">The sequence shown here is derived from an EMBL/GenBank/DDBJ whole genome shotgun (WGS) entry which is preliminary data.</text>
</comment>
<evidence type="ECO:0000259" key="6">
    <source>
        <dbReference type="SMART" id="SM00438"/>
    </source>
</evidence>
<evidence type="ECO:0000256" key="4">
    <source>
        <dbReference type="ARBA" id="ARBA00022833"/>
    </source>
</evidence>
<dbReference type="PANTHER" id="PTHR10887:SF341">
    <property type="entry name" value="NFX1-TYPE ZINC FINGER-CONTAINING PROTEIN 1"/>
    <property type="match status" value="1"/>
</dbReference>
<dbReference type="SMART" id="SM00438">
    <property type="entry name" value="ZnF_NFX"/>
    <property type="match status" value="3"/>
</dbReference>
<dbReference type="FunFam" id="3.40.50.300:FF:000742">
    <property type="entry name" value="NFX1-type zinc finger-containing protein 1"/>
    <property type="match status" value="1"/>
</dbReference>
<dbReference type="FunFam" id="3.40.50.300:FF:003185">
    <property type="entry name" value="Zinc finger, NFX1-type-containing 1, gene 2"/>
    <property type="match status" value="1"/>
</dbReference>
<proteinExistence type="predicted"/>
<dbReference type="Pfam" id="PF25396">
    <property type="entry name" value="ZNFX1"/>
    <property type="match status" value="1"/>
</dbReference>